<keyword evidence="1" id="KW-0479">Metal-binding</keyword>
<dbReference type="InterPro" id="IPR002762">
    <property type="entry name" value="CbiX-like"/>
</dbReference>
<evidence type="ECO:0000256" key="1">
    <source>
        <dbReference type="ARBA" id="ARBA00022723"/>
    </source>
</evidence>
<dbReference type="SUPFAM" id="SSF53800">
    <property type="entry name" value="Chelatase"/>
    <property type="match status" value="2"/>
</dbReference>
<keyword evidence="4" id="KW-1185">Reference proteome</keyword>
<evidence type="ECO:0000313" key="3">
    <source>
        <dbReference type="EMBL" id="WWR45023.1"/>
    </source>
</evidence>
<dbReference type="Gene3D" id="3.40.50.1400">
    <property type="match status" value="2"/>
</dbReference>
<reference evidence="3 4" key="1">
    <citation type="submission" date="2023-10" db="EMBL/GenBank/DDBJ databases">
        <title>Roseovarius strain S88 nov., isolated from a marine algae.</title>
        <authorList>
            <person name="Lee M.W."/>
            <person name="Lee J.K."/>
            <person name="Kim J.M."/>
            <person name="Choi D.G."/>
            <person name="Baek J.H."/>
            <person name="Bayburt H."/>
            <person name="Jung J.J."/>
            <person name="Han D.M."/>
            <person name="Jeon C.O."/>
        </authorList>
    </citation>
    <scope>NUCLEOTIDE SEQUENCE [LARGE SCALE GENOMIC DNA]</scope>
    <source>
        <strain evidence="3 4">S88</strain>
    </source>
</reference>
<protein>
    <submittedName>
        <fullName evidence="3">CbiX/SirB N-terminal domain-containing protein</fullName>
    </submittedName>
</protein>
<sequence>MYSTRLPFLPGQATELLVVSHGSPSDPEPQERFVRRLATRVGARTGADVRGTTLAKPGALEAAVSGFRAPMVFPQFMTDGWFVSTNLQNRLAKAGLTAWTTLTPLGLNANLPDLALRRVRAEISTLGVPEQDTTLVVAAHGSPSDPRPARATEAFVSALKADGAFHNVRVGYVDENPSLEEAASVDGPAIVLPFFAARAGHILEDLPEALDAAGFTGPVLPPIGAWDEIPFLIAALLQRQRAAV</sequence>
<evidence type="ECO:0000313" key="4">
    <source>
        <dbReference type="Proteomes" id="UP001364156"/>
    </source>
</evidence>
<accession>A0ABZ2HDK6</accession>
<keyword evidence="2" id="KW-0456">Lyase</keyword>
<organism evidence="3 4">
    <name type="scientific">Roseovarius phycicola</name>
    <dbReference type="NCBI Taxonomy" id="3080976"/>
    <lineage>
        <taxon>Bacteria</taxon>
        <taxon>Pseudomonadati</taxon>
        <taxon>Pseudomonadota</taxon>
        <taxon>Alphaproteobacteria</taxon>
        <taxon>Rhodobacterales</taxon>
        <taxon>Roseobacteraceae</taxon>
        <taxon>Roseovarius</taxon>
    </lineage>
</organism>
<gene>
    <name evidence="3" type="ORF">RZ517_09300</name>
</gene>
<proteinExistence type="predicted"/>
<dbReference type="RefSeq" id="WP_338547850.1">
    <property type="nucleotide sequence ID" value="NZ_CP146069.1"/>
</dbReference>
<evidence type="ECO:0000256" key="2">
    <source>
        <dbReference type="ARBA" id="ARBA00023239"/>
    </source>
</evidence>
<dbReference type="Proteomes" id="UP001364156">
    <property type="component" value="Chromosome"/>
</dbReference>
<name>A0ABZ2HDK6_9RHOB</name>
<dbReference type="Pfam" id="PF01903">
    <property type="entry name" value="CbiX"/>
    <property type="match status" value="1"/>
</dbReference>
<dbReference type="EMBL" id="CP146069">
    <property type="protein sequence ID" value="WWR45023.1"/>
    <property type="molecule type" value="Genomic_DNA"/>
</dbReference>
<dbReference type="CDD" id="cd03416">
    <property type="entry name" value="CbiX_SirB_N"/>
    <property type="match status" value="1"/>
</dbReference>